<protein>
    <recommendedName>
        <fullName evidence="3">Roadblock/LC7 domain-containing protein</fullName>
    </recommendedName>
</protein>
<proteinExistence type="predicted"/>
<gene>
    <name evidence="1" type="ORF">ACIBG2_15825</name>
</gene>
<name>A0ABW7YUB8_9ACTN</name>
<evidence type="ECO:0008006" key="3">
    <source>
        <dbReference type="Google" id="ProtNLM"/>
    </source>
</evidence>
<evidence type="ECO:0000313" key="2">
    <source>
        <dbReference type="Proteomes" id="UP001612741"/>
    </source>
</evidence>
<accession>A0ABW7YUB8</accession>
<organism evidence="1 2">
    <name type="scientific">Nonomuraea typhae</name>
    <dbReference type="NCBI Taxonomy" id="2603600"/>
    <lineage>
        <taxon>Bacteria</taxon>
        <taxon>Bacillati</taxon>
        <taxon>Actinomycetota</taxon>
        <taxon>Actinomycetes</taxon>
        <taxon>Streptosporangiales</taxon>
        <taxon>Streptosporangiaceae</taxon>
        <taxon>Nonomuraea</taxon>
    </lineage>
</organism>
<comment type="caution">
    <text evidence="1">The sequence shown here is derived from an EMBL/GenBank/DDBJ whole genome shotgun (WGS) entry which is preliminary data.</text>
</comment>
<dbReference type="Proteomes" id="UP001612741">
    <property type="component" value="Unassembled WGS sequence"/>
</dbReference>
<sequence length="123" mass="12954">MAGIDVSLKEMMAVDGAIGAAVVDYGSGMALGALGSSKDLDLQVAAAGNTEVVKAKMRTMDSLGLKDAIEDILITLGSQYHIIRPISGRGGKGLFLYLALDRNRGNLALARHQLRGVEEKLEV</sequence>
<reference evidence="1 2" key="1">
    <citation type="submission" date="2024-10" db="EMBL/GenBank/DDBJ databases">
        <title>The Natural Products Discovery Center: Release of the First 8490 Sequenced Strains for Exploring Actinobacteria Biosynthetic Diversity.</title>
        <authorList>
            <person name="Kalkreuter E."/>
            <person name="Kautsar S.A."/>
            <person name="Yang D."/>
            <person name="Bader C.D."/>
            <person name="Teijaro C.N."/>
            <person name="Fluegel L."/>
            <person name="Davis C.M."/>
            <person name="Simpson J.R."/>
            <person name="Lauterbach L."/>
            <person name="Steele A.D."/>
            <person name="Gui C."/>
            <person name="Meng S."/>
            <person name="Li G."/>
            <person name="Viehrig K."/>
            <person name="Ye F."/>
            <person name="Su P."/>
            <person name="Kiefer A.F."/>
            <person name="Nichols A."/>
            <person name="Cepeda A.J."/>
            <person name="Yan W."/>
            <person name="Fan B."/>
            <person name="Jiang Y."/>
            <person name="Adhikari A."/>
            <person name="Zheng C.-J."/>
            <person name="Schuster L."/>
            <person name="Cowan T.M."/>
            <person name="Smanski M.J."/>
            <person name="Chevrette M.G."/>
            <person name="De Carvalho L.P.S."/>
            <person name="Shen B."/>
        </authorList>
    </citation>
    <scope>NUCLEOTIDE SEQUENCE [LARGE SCALE GENOMIC DNA]</scope>
    <source>
        <strain evidence="1 2">NPDC050545</strain>
    </source>
</reference>
<dbReference type="RefSeq" id="WP_397082093.1">
    <property type="nucleotide sequence ID" value="NZ_JBITGY010000004.1"/>
</dbReference>
<evidence type="ECO:0000313" key="1">
    <source>
        <dbReference type="EMBL" id="MFI6498858.1"/>
    </source>
</evidence>
<dbReference type="EMBL" id="JBITGY010000004">
    <property type="protein sequence ID" value="MFI6498858.1"/>
    <property type="molecule type" value="Genomic_DNA"/>
</dbReference>
<keyword evidence="2" id="KW-1185">Reference proteome</keyword>